<dbReference type="PANTHER" id="PTHR37544">
    <property type="entry name" value="SPRAY-RELATED"/>
    <property type="match status" value="1"/>
</dbReference>
<evidence type="ECO:0000313" key="2">
    <source>
        <dbReference type="EMBL" id="KAF2635897.1"/>
    </source>
</evidence>
<keyword evidence="1" id="KW-0812">Transmembrane</keyword>
<dbReference type="PANTHER" id="PTHR37544:SF3">
    <property type="entry name" value="SPRAY"/>
    <property type="match status" value="1"/>
</dbReference>
<keyword evidence="1" id="KW-1133">Transmembrane helix</keyword>
<protein>
    <submittedName>
        <fullName evidence="2">Uncharacterized protein</fullName>
    </submittedName>
</protein>
<dbReference type="EMBL" id="MU006802">
    <property type="protein sequence ID" value="KAF2635897.1"/>
    <property type="molecule type" value="Genomic_DNA"/>
</dbReference>
<dbReference type="Pfam" id="PF11915">
    <property type="entry name" value="DUF3433"/>
    <property type="match status" value="2"/>
</dbReference>
<evidence type="ECO:0000256" key="1">
    <source>
        <dbReference type="SAM" id="Phobius"/>
    </source>
</evidence>
<accession>A0A6A6RLC2</accession>
<dbReference type="OrthoDB" id="3248909at2759"/>
<dbReference type="InterPro" id="IPR021840">
    <property type="entry name" value="DUF3433"/>
</dbReference>
<feature type="transmembrane region" description="Helical" evidence="1">
    <location>
        <begin position="691"/>
        <end position="711"/>
    </location>
</feature>
<feature type="transmembrane region" description="Helical" evidence="1">
    <location>
        <begin position="1312"/>
        <end position="1334"/>
    </location>
</feature>
<feature type="transmembrane region" description="Helical" evidence="1">
    <location>
        <begin position="731"/>
        <end position="752"/>
    </location>
</feature>
<reference evidence="2" key="1">
    <citation type="journal article" date="2020" name="Stud. Mycol.">
        <title>101 Dothideomycetes genomes: a test case for predicting lifestyles and emergence of pathogens.</title>
        <authorList>
            <person name="Haridas S."/>
            <person name="Albert R."/>
            <person name="Binder M."/>
            <person name="Bloem J."/>
            <person name="Labutti K."/>
            <person name="Salamov A."/>
            <person name="Andreopoulos B."/>
            <person name="Baker S."/>
            <person name="Barry K."/>
            <person name="Bills G."/>
            <person name="Bluhm B."/>
            <person name="Cannon C."/>
            <person name="Castanera R."/>
            <person name="Culley D."/>
            <person name="Daum C."/>
            <person name="Ezra D."/>
            <person name="Gonzalez J."/>
            <person name="Henrissat B."/>
            <person name="Kuo A."/>
            <person name="Liang C."/>
            <person name="Lipzen A."/>
            <person name="Lutzoni F."/>
            <person name="Magnuson J."/>
            <person name="Mondo S."/>
            <person name="Nolan M."/>
            <person name="Ohm R."/>
            <person name="Pangilinan J."/>
            <person name="Park H.-J."/>
            <person name="Ramirez L."/>
            <person name="Alfaro M."/>
            <person name="Sun H."/>
            <person name="Tritt A."/>
            <person name="Yoshinaga Y."/>
            <person name="Zwiers L.-H."/>
            <person name="Turgeon B."/>
            <person name="Goodwin S."/>
            <person name="Spatafora J."/>
            <person name="Crous P."/>
            <person name="Grigoriev I."/>
        </authorList>
    </citation>
    <scope>NUCLEOTIDE SEQUENCE</scope>
    <source>
        <strain evidence="2">CBS 473.64</strain>
    </source>
</reference>
<organism evidence="2 3">
    <name type="scientific">Massarina eburnea CBS 473.64</name>
    <dbReference type="NCBI Taxonomy" id="1395130"/>
    <lineage>
        <taxon>Eukaryota</taxon>
        <taxon>Fungi</taxon>
        <taxon>Dikarya</taxon>
        <taxon>Ascomycota</taxon>
        <taxon>Pezizomycotina</taxon>
        <taxon>Dothideomycetes</taxon>
        <taxon>Pleosporomycetidae</taxon>
        <taxon>Pleosporales</taxon>
        <taxon>Massarineae</taxon>
        <taxon>Massarinaceae</taxon>
        <taxon>Massarina</taxon>
    </lineage>
</organism>
<sequence>MNGPGQQIEDERRVSNISQISALEEKDAEWRPRSVVSPIQPADPVARNTYHKIHTGDSINSIDSFKENKDTTQIVGAKWLPYTLRGYLVWIPTALSFILGLVVIFVYWYSNKHNGLSAESSAVLGWKFVPTLLAVLYSQLTTMLFDDVKRTEPFARLAIHDREVPSATHTILETPRLWWVTLRHAFNKRRNGGKRSWTVILSCIINVLAFMVISPLSSVLLNAQDVNISRPFEMTRLIPKKDTVLNGISERDTYFRTTGALLQNVSTSPWISDEYTVLPFWPLDVSGPSWDRRIPSIPEMWQAETTVFRNELQCAPMKVAATDVWNTTAKSDIQFQASLRLESSGGCQYNISLNATALEYTSTISWSDIDSFADVDHAYDNFRPNYNDKCRGDEVIFLSSKWLEGNEAPMSPESKPNFLSNLTVTSYMCYSNHTMATIPVTASLSHSTFNVAFDEGKFRSSQQLVPENLMNHSEFQQLYTTPKWYQYVASPSIVTSKSTGGFSGASALLATQYEFNETKLMTSNSTLEKAARIRRRHFGEILRTSMENQGSYQTENVRGQKTTSERRITVKMELAATVAALLWLSTCMLLCFTWLSRLAQRPLNLTHDPATVLGCTTLIASNKALLSSLRGLDQATQRDLELALQSRQYSTTPGHLHESGGHGQPEIIDVVSKERANKSNRIPAILKLRTLSGLLLFIVALLVTIAALYRFANESFLHKSLFTYRVRLNSVGVFVPFSIIPTSLGIILGLWWNSLDNTLRTIQPYVSMSKYPTEIRHGAAVSYQSSHWLWAAAKAANKKHWLLSLVTFGTFVAQALIIAMSALFEQDIGYLPTSVELNRTLELRQTPHLRQVSMAYPPSFGGSQSAYGYTYVGTTLEDLFTNLTTNWMYTAEIQLTMDGPEPTWSKDGWSFVPVNLSHLDNGTSAENDTESDTDFTAAYYSPVNVTLTTPSIRGRVECTPIEEVKDTKYWLETRNYTNSRTNSSSNVTVPAYVMFSQTLDYTPLAPDGQYISCCYNQTEPLRMDNLSMPIALGYWTNNFNVTKGTISVTGANSNFTVKWIHGEGGIDDLVSGVSTLMFPQQPRMQALNCMPVMETSEAEITVDKDSGRVESYRLLKDPVPDDSAWSDSFVAQLTNSADDTTTVISQNITTSYGVLFLNSLLRASRLTSLGMSTIGRGSMIYEHLSDNVFNIRNNHTGLNLDFMSYASYMLAEKNAASLTDADVLLNHTQKTFTTFLQHYVSSRFSLESGGWVYQPIGTNMDGIGPAIPGTTQQMAPNGKLAVPLSQLPAQNTQRNMTATMTTRVEVLHMNYVAFWVCVALLAWLTITTLTVVALQRSHLGDVPKNVETIADVLVLVAGSERLLALVRKKGVDGLRDQSIKTRFGPFRDAEGRMRWGIEVVEDGEVLMK</sequence>
<proteinExistence type="predicted"/>
<gene>
    <name evidence="2" type="ORF">P280DRAFT_461058</name>
</gene>
<name>A0A6A6RLC2_9PLEO</name>
<feature type="transmembrane region" description="Helical" evidence="1">
    <location>
        <begin position="128"/>
        <end position="146"/>
    </location>
</feature>
<feature type="transmembrane region" description="Helical" evidence="1">
    <location>
        <begin position="87"/>
        <end position="108"/>
    </location>
</feature>
<feature type="transmembrane region" description="Helical" evidence="1">
    <location>
        <begin position="197"/>
        <end position="221"/>
    </location>
</feature>
<keyword evidence="3" id="KW-1185">Reference proteome</keyword>
<dbReference type="Proteomes" id="UP000799753">
    <property type="component" value="Unassembled WGS sequence"/>
</dbReference>
<feature type="transmembrane region" description="Helical" evidence="1">
    <location>
        <begin position="574"/>
        <end position="595"/>
    </location>
</feature>
<keyword evidence="1" id="KW-0472">Membrane</keyword>
<feature type="transmembrane region" description="Helical" evidence="1">
    <location>
        <begin position="801"/>
        <end position="824"/>
    </location>
</feature>
<evidence type="ECO:0000313" key="3">
    <source>
        <dbReference type="Proteomes" id="UP000799753"/>
    </source>
</evidence>